<feature type="compositionally biased region" description="Low complexity" evidence="1">
    <location>
        <begin position="7"/>
        <end position="18"/>
    </location>
</feature>
<gene>
    <name evidence="3" type="ORF">QJS10_CPA10g00817</name>
</gene>
<comment type="caution">
    <text evidence="3">The sequence shown here is derived from an EMBL/GenBank/DDBJ whole genome shotgun (WGS) entry which is preliminary data.</text>
</comment>
<evidence type="ECO:0000259" key="2">
    <source>
        <dbReference type="PROSITE" id="PS50053"/>
    </source>
</evidence>
<proteinExistence type="predicted"/>
<dbReference type="InterPro" id="IPR029071">
    <property type="entry name" value="Ubiquitin-like_domsf"/>
</dbReference>
<reference evidence="3" key="1">
    <citation type="journal article" date="2023" name="Nat. Commun.">
        <title>Diploid and tetraploid genomes of Acorus and the evolution of monocots.</title>
        <authorList>
            <person name="Ma L."/>
            <person name="Liu K.W."/>
            <person name="Li Z."/>
            <person name="Hsiao Y.Y."/>
            <person name="Qi Y."/>
            <person name="Fu T."/>
            <person name="Tang G.D."/>
            <person name="Zhang D."/>
            <person name="Sun W.H."/>
            <person name="Liu D.K."/>
            <person name="Li Y."/>
            <person name="Chen G.Z."/>
            <person name="Liu X.D."/>
            <person name="Liao X.Y."/>
            <person name="Jiang Y.T."/>
            <person name="Yu X."/>
            <person name="Hao Y."/>
            <person name="Huang J."/>
            <person name="Zhao X.W."/>
            <person name="Ke S."/>
            <person name="Chen Y.Y."/>
            <person name="Wu W.L."/>
            <person name="Hsu J.L."/>
            <person name="Lin Y.F."/>
            <person name="Huang M.D."/>
            <person name="Li C.Y."/>
            <person name="Huang L."/>
            <person name="Wang Z.W."/>
            <person name="Zhao X."/>
            <person name="Zhong W.Y."/>
            <person name="Peng D.H."/>
            <person name="Ahmad S."/>
            <person name="Lan S."/>
            <person name="Zhang J.S."/>
            <person name="Tsai W.C."/>
            <person name="Van de Peer Y."/>
            <person name="Liu Z.J."/>
        </authorList>
    </citation>
    <scope>NUCLEOTIDE SEQUENCE</scope>
    <source>
        <strain evidence="3">CP</strain>
    </source>
</reference>
<dbReference type="Gene3D" id="3.10.20.90">
    <property type="entry name" value="Phosphatidylinositol 3-kinase Catalytic Subunit, Chain A, domain 1"/>
    <property type="match status" value="1"/>
</dbReference>
<dbReference type="PROSITE" id="PS50053">
    <property type="entry name" value="UBIQUITIN_2"/>
    <property type="match status" value="1"/>
</dbReference>
<accession>A0AAV9DY01</accession>
<organism evidence="3 4">
    <name type="scientific">Acorus calamus</name>
    <name type="common">Sweet flag</name>
    <dbReference type="NCBI Taxonomy" id="4465"/>
    <lineage>
        <taxon>Eukaryota</taxon>
        <taxon>Viridiplantae</taxon>
        <taxon>Streptophyta</taxon>
        <taxon>Embryophyta</taxon>
        <taxon>Tracheophyta</taxon>
        <taxon>Spermatophyta</taxon>
        <taxon>Magnoliopsida</taxon>
        <taxon>Liliopsida</taxon>
        <taxon>Acoraceae</taxon>
        <taxon>Acorus</taxon>
    </lineage>
</organism>
<dbReference type="SUPFAM" id="SSF54236">
    <property type="entry name" value="Ubiquitin-like"/>
    <property type="match status" value="1"/>
</dbReference>
<dbReference type="InterPro" id="IPR000626">
    <property type="entry name" value="Ubiquitin-like_dom"/>
</dbReference>
<feature type="domain" description="Ubiquitin-like" evidence="2">
    <location>
        <begin position="46"/>
        <end position="123"/>
    </location>
</feature>
<evidence type="ECO:0000256" key="1">
    <source>
        <dbReference type="SAM" id="MobiDB-lite"/>
    </source>
</evidence>
<dbReference type="EMBL" id="JAUJYO010000010">
    <property type="protein sequence ID" value="KAK1305739.1"/>
    <property type="molecule type" value="Genomic_DNA"/>
</dbReference>
<feature type="region of interest" description="Disordered" evidence="1">
    <location>
        <begin position="1"/>
        <end position="35"/>
    </location>
</feature>
<reference evidence="3" key="2">
    <citation type="submission" date="2023-06" db="EMBL/GenBank/DDBJ databases">
        <authorList>
            <person name="Ma L."/>
            <person name="Liu K.-W."/>
            <person name="Li Z."/>
            <person name="Hsiao Y.-Y."/>
            <person name="Qi Y."/>
            <person name="Fu T."/>
            <person name="Tang G."/>
            <person name="Zhang D."/>
            <person name="Sun W.-H."/>
            <person name="Liu D.-K."/>
            <person name="Li Y."/>
            <person name="Chen G.-Z."/>
            <person name="Liu X.-D."/>
            <person name="Liao X.-Y."/>
            <person name="Jiang Y.-T."/>
            <person name="Yu X."/>
            <person name="Hao Y."/>
            <person name="Huang J."/>
            <person name="Zhao X.-W."/>
            <person name="Ke S."/>
            <person name="Chen Y.-Y."/>
            <person name="Wu W.-L."/>
            <person name="Hsu J.-L."/>
            <person name="Lin Y.-F."/>
            <person name="Huang M.-D."/>
            <person name="Li C.-Y."/>
            <person name="Huang L."/>
            <person name="Wang Z.-W."/>
            <person name="Zhao X."/>
            <person name="Zhong W.-Y."/>
            <person name="Peng D.-H."/>
            <person name="Ahmad S."/>
            <person name="Lan S."/>
            <person name="Zhang J.-S."/>
            <person name="Tsai W.-C."/>
            <person name="Van De Peer Y."/>
            <person name="Liu Z.-J."/>
        </authorList>
    </citation>
    <scope>NUCLEOTIDE SEQUENCE</scope>
    <source>
        <strain evidence="3">CP</strain>
        <tissue evidence="3">Leaves</tissue>
    </source>
</reference>
<protein>
    <recommendedName>
        <fullName evidence="2">Ubiquitin-like domain-containing protein</fullName>
    </recommendedName>
</protein>
<dbReference type="Pfam" id="PF00240">
    <property type="entry name" value="ubiquitin"/>
    <property type="match status" value="1"/>
</dbReference>
<sequence length="275" mass="30374">MRALAGSHSKTSSSSSKTPYSARKRSSPTTASSRETILLYKKTNAATVKITTDRQHRESFNVEIPSTSTVNNLKRQIDKKISVSPARQSLTTLRVEMRDEDMIRDYTATRTLSVTLVERPRGAATMTLLIEDENDDVVVGEIEVDVGDTVNTVMAEIRSWEVIEGRSNFFLVFQTTVLEGSETMLELGIRHLGAITLCIIGYGIAGVSGGQVPCTPITRLLSSLQGLFEDWQRFAEEVVWALGDGSSFRFWDDGARGCPCVLYSHGWQIEGSRGD</sequence>
<evidence type="ECO:0000313" key="3">
    <source>
        <dbReference type="EMBL" id="KAK1305739.1"/>
    </source>
</evidence>
<name>A0AAV9DY01_ACOCL</name>
<dbReference type="CDD" id="cd17039">
    <property type="entry name" value="Ubl_ubiquitin_like"/>
    <property type="match status" value="1"/>
</dbReference>
<evidence type="ECO:0000313" key="4">
    <source>
        <dbReference type="Proteomes" id="UP001180020"/>
    </source>
</evidence>
<keyword evidence="4" id="KW-1185">Reference proteome</keyword>
<dbReference type="Proteomes" id="UP001180020">
    <property type="component" value="Unassembled WGS sequence"/>
</dbReference>
<dbReference type="AlphaFoldDB" id="A0AAV9DY01"/>